<dbReference type="GO" id="GO:0030246">
    <property type="term" value="F:carbohydrate binding"/>
    <property type="evidence" value="ECO:0007669"/>
    <property type="project" value="InterPro"/>
</dbReference>
<dbReference type="InterPro" id="IPR043504">
    <property type="entry name" value="Peptidase_S1_PA_chymotrypsin"/>
</dbReference>
<dbReference type="AlphaFoldDB" id="A0A7W7CB49"/>
<dbReference type="SUPFAM" id="SSF51055">
    <property type="entry name" value="Carbohydrate binding domain"/>
    <property type="match status" value="1"/>
</dbReference>
<dbReference type="PANTHER" id="PTHR24260">
    <property type="match status" value="1"/>
</dbReference>
<organism evidence="3 4">
    <name type="scientific">Crossiella cryophila</name>
    <dbReference type="NCBI Taxonomy" id="43355"/>
    <lineage>
        <taxon>Bacteria</taxon>
        <taxon>Bacillati</taxon>
        <taxon>Actinomycetota</taxon>
        <taxon>Actinomycetes</taxon>
        <taxon>Pseudonocardiales</taxon>
        <taxon>Pseudonocardiaceae</taxon>
        <taxon>Crossiella</taxon>
    </lineage>
</organism>
<dbReference type="InterPro" id="IPR051333">
    <property type="entry name" value="CLIP_Serine_Protease"/>
</dbReference>
<accession>A0A7W7CB49</accession>
<evidence type="ECO:0000313" key="4">
    <source>
        <dbReference type="Proteomes" id="UP000533598"/>
    </source>
</evidence>
<sequence length="258" mass="26697">MASLQGGQGHFCGGSLITPTWVVTAKHCVQGQSPGGFRIRVGSTTWNSGGTLAQTAQIVLGQGDIALVRLSAAVPQAPIALAADGGAAGTETRLIGWGQTCPTRGCGGAPVQLQEIDVRVQASGCTDNFNPQTELCLGGLPSAGACYGDSGGPAVRQGNGRWELTGATSRAGRGQPTCGQAPAIYMNVPAHKQWIDQVTGGDPGTGCGSTAAWSAEQLYPPETQVAHNGRRWRSIWWNRAQEPGAGPWYWQDLGACNS</sequence>
<dbReference type="InterPro" id="IPR036573">
    <property type="entry name" value="CBM_sf_5/12"/>
</dbReference>
<dbReference type="GO" id="GO:0004252">
    <property type="term" value="F:serine-type endopeptidase activity"/>
    <property type="evidence" value="ECO:0007669"/>
    <property type="project" value="InterPro"/>
</dbReference>
<dbReference type="SMART" id="SM00495">
    <property type="entry name" value="ChtBD3"/>
    <property type="match status" value="1"/>
</dbReference>
<dbReference type="GO" id="GO:0005975">
    <property type="term" value="P:carbohydrate metabolic process"/>
    <property type="evidence" value="ECO:0007669"/>
    <property type="project" value="InterPro"/>
</dbReference>
<dbReference type="PANTHER" id="PTHR24260:SF132">
    <property type="entry name" value="PEPTIDASE S1 DOMAIN-CONTAINING PROTEIN"/>
    <property type="match status" value="1"/>
</dbReference>
<dbReference type="CDD" id="cd00190">
    <property type="entry name" value="Tryp_SPc"/>
    <property type="match status" value="1"/>
</dbReference>
<name>A0A7W7CB49_9PSEU</name>
<dbReference type="Gene3D" id="2.40.10.10">
    <property type="entry name" value="Trypsin-like serine proteases"/>
    <property type="match status" value="1"/>
</dbReference>
<dbReference type="EMBL" id="JACHMH010000001">
    <property type="protein sequence ID" value="MBB4677820.1"/>
    <property type="molecule type" value="Genomic_DNA"/>
</dbReference>
<dbReference type="GO" id="GO:0004553">
    <property type="term" value="F:hydrolase activity, hydrolyzing O-glycosyl compounds"/>
    <property type="evidence" value="ECO:0007669"/>
    <property type="project" value="InterPro"/>
</dbReference>
<reference evidence="3 4" key="1">
    <citation type="submission" date="2020-08" db="EMBL/GenBank/DDBJ databases">
        <title>Sequencing the genomes of 1000 actinobacteria strains.</title>
        <authorList>
            <person name="Klenk H.-P."/>
        </authorList>
    </citation>
    <scope>NUCLEOTIDE SEQUENCE [LARGE SCALE GENOMIC DNA]</scope>
    <source>
        <strain evidence="3 4">DSM 44230</strain>
    </source>
</reference>
<dbReference type="Gene3D" id="2.10.10.20">
    <property type="entry name" value="Carbohydrate-binding module superfamily 5/12"/>
    <property type="match status" value="1"/>
</dbReference>
<evidence type="ECO:0000313" key="3">
    <source>
        <dbReference type="EMBL" id="MBB4677820.1"/>
    </source>
</evidence>
<dbReference type="PROSITE" id="PS50240">
    <property type="entry name" value="TRYPSIN_DOM"/>
    <property type="match status" value="1"/>
</dbReference>
<keyword evidence="4" id="KW-1185">Reference proteome</keyword>
<protein>
    <recommendedName>
        <fullName evidence="2">Peptidase S1 domain-containing protein</fullName>
    </recommendedName>
</protein>
<dbReference type="GO" id="GO:0006508">
    <property type="term" value="P:proteolysis"/>
    <property type="evidence" value="ECO:0007669"/>
    <property type="project" value="InterPro"/>
</dbReference>
<dbReference type="InterPro" id="IPR001314">
    <property type="entry name" value="Peptidase_S1A"/>
</dbReference>
<gene>
    <name evidence="3" type="ORF">HNR67_003938</name>
</gene>
<dbReference type="SMART" id="SM00020">
    <property type="entry name" value="Tryp_SPc"/>
    <property type="match status" value="1"/>
</dbReference>
<dbReference type="GO" id="GO:0005576">
    <property type="term" value="C:extracellular region"/>
    <property type="evidence" value="ECO:0007669"/>
    <property type="project" value="InterPro"/>
</dbReference>
<dbReference type="Proteomes" id="UP000533598">
    <property type="component" value="Unassembled WGS sequence"/>
</dbReference>
<dbReference type="InterPro" id="IPR003610">
    <property type="entry name" value="CBM5/12"/>
</dbReference>
<evidence type="ECO:0000259" key="2">
    <source>
        <dbReference type="PROSITE" id="PS50240"/>
    </source>
</evidence>
<feature type="domain" description="Peptidase S1" evidence="2">
    <location>
        <begin position="1"/>
        <end position="200"/>
    </location>
</feature>
<dbReference type="Pfam" id="PF00089">
    <property type="entry name" value="Trypsin"/>
    <property type="match status" value="1"/>
</dbReference>
<keyword evidence="1" id="KW-0378">Hydrolase</keyword>
<comment type="caution">
    <text evidence="3">The sequence shown here is derived from an EMBL/GenBank/DDBJ whole genome shotgun (WGS) entry which is preliminary data.</text>
</comment>
<proteinExistence type="predicted"/>
<evidence type="ECO:0000256" key="1">
    <source>
        <dbReference type="ARBA" id="ARBA00022801"/>
    </source>
</evidence>
<dbReference type="PRINTS" id="PR00722">
    <property type="entry name" value="CHYMOTRYPSIN"/>
</dbReference>
<dbReference type="CDD" id="cd12215">
    <property type="entry name" value="ChiC_BD"/>
    <property type="match status" value="1"/>
</dbReference>
<dbReference type="InterPro" id="IPR001254">
    <property type="entry name" value="Trypsin_dom"/>
</dbReference>
<dbReference type="SUPFAM" id="SSF50494">
    <property type="entry name" value="Trypsin-like serine proteases"/>
    <property type="match status" value="1"/>
</dbReference>
<dbReference type="InterPro" id="IPR009003">
    <property type="entry name" value="Peptidase_S1_PA"/>
</dbReference>